<protein>
    <recommendedName>
        <fullName evidence="2">Histidine phosphotransferase ChpT C-terminal domain-containing protein</fullName>
    </recommendedName>
</protein>
<dbReference type="InterPro" id="IPR036890">
    <property type="entry name" value="HATPase_C_sf"/>
</dbReference>
<dbReference type="InterPro" id="IPR018762">
    <property type="entry name" value="ChpT_C"/>
</dbReference>
<dbReference type="EMBL" id="BPQP01000034">
    <property type="protein sequence ID" value="GJD95236.1"/>
    <property type="molecule type" value="Genomic_DNA"/>
</dbReference>
<evidence type="ECO:0000313" key="3">
    <source>
        <dbReference type="EMBL" id="GJD95236.1"/>
    </source>
</evidence>
<gene>
    <name evidence="3" type="ORF">OCOJLMKI_2447</name>
</gene>
<dbReference type="Gene3D" id="1.10.287.130">
    <property type="match status" value="1"/>
</dbReference>
<name>A0ABQ4RXD5_9HYPH</name>
<accession>A0ABQ4RXD5</accession>
<keyword evidence="4" id="KW-1185">Reference proteome</keyword>
<feature type="domain" description="Histidine phosphotransferase ChpT C-terminal" evidence="2">
    <location>
        <begin position="138"/>
        <end position="258"/>
    </location>
</feature>
<dbReference type="Gene3D" id="3.30.565.10">
    <property type="entry name" value="Histidine kinase-like ATPase, C-terminal domain"/>
    <property type="match status" value="1"/>
</dbReference>
<organism evidence="3 4">
    <name type="scientific">Methylobacterium iners</name>
    <dbReference type="NCBI Taxonomy" id="418707"/>
    <lineage>
        <taxon>Bacteria</taxon>
        <taxon>Pseudomonadati</taxon>
        <taxon>Pseudomonadota</taxon>
        <taxon>Alphaproteobacteria</taxon>
        <taxon>Hyphomicrobiales</taxon>
        <taxon>Methylobacteriaceae</taxon>
        <taxon>Methylobacterium</taxon>
    </lineage>
</organism>
<sequence>MMSCRAERRLSTLGAASIPQLFKAGRAVYRCRDGGAGRFGDALAKAFNVRAERIMTTVNLDPLDLSALLCSRVCHDVISPVGAIVNGLEVLEDEDDASMRDFAIDLIRKSARQASARLQFARLAFGAAGSAGASIDLADAEKVSRGMFADEKTQLAWSAPQALYPKNKVKLLLNLVVIATSAIPRGGLIDVVVTGDGEAPSLVLKAKGSHARIPPHVESLIAGTPEGGTVDAHGILPYYAGLVARAAAMDVRFTIDGDEVTVRAEPVAAASPAAQAPSLEASRPSDSEPPETALA</sequence>
<comment type="caution">
    <text evidence="3">The sequence shown here is derived from an EMBL/GenBank/DDBJ whole genome shotgun (WGS) entry which is preliminary data.</text>
</comment>
<evidence type="ECO:0000259" key="2">
    <source>
        <dbReference type="Pfam" id="PF10090"/>
    </source>
</evidence>
<dbReference type="Pfam" id="PF10090">
    <property type="entry name" value="HPTransfase"/>
    <property type="match status" value="1"/>
</dbReference>
<dbReference type="Proteomes" id="UP001055125">
    <property type="component" value="Unassembled WGS sequence"/>
</dbReference>
<feature type="region of interest" description="Disordered" evidence="1">
    <location>
        <begin position="266"/>
        <end position="295"/>
    </location>
</feature>
<feature type="compositionally biased region" description="Low complexity" evidence="1">
    <location>
        <begin position="266"/>
        <end position="282"/>
    </location>
</feature>
<reference evidence="3" key="2">
    <citation type="submission" date="2021-08" db="EMBL/GenBank/DDBJ databases">
        <authorList>
            <person name="Tani A."/>
            <person name="Ola A."/>
            <person name="Ogura Y."/>
            <person name="Katsura K."/>
            <person name="Hayashi T."/>
        </authorList>
    </citation>
    <scope>NUCLEOTIDE SEQUENCE</scope>
    <source>
        <strain evidence="3">DSM 19015</strain>
    </source>
</reference>
<evidence type="ECO:0000313" key="4">
    <source>
        <dbReference type="Proteomes" id="UP001055125"/>
    </source>
</evidence>
<dbReference type="NCBIfam" id="NF046018">
    <property type="entry name" value="HisPtaseChptBrucRhz"/>
    <property type="match status" value="1"/>
</dbReference>
<reference evidence="3" key="1">
    <citation type="journal article" date="2021" name="Front. Microbiol.">
        <title>Comprehensive Comparative Genomics and Phenotyping of Methylobacterium Species.</title>
        <authorList>
            <person name="Alessa O."/>
            <person name="Ogura Y."/>
            <person name="Fujitani Y."/>
            <person name="Takami H."/>
            <person name="Hayashi T."/>
            <person name="Sahin N."/>
            <person name="Tani A."/>
        </authorList>
    </citation>
    <scope>NUCLEOTIDE SEQUENCE</scope>
    <source>
        <strain evidence="3">DSM 19015</strain>
    </source>
</reference>
<evidence type="ECO:0000256" key="1">
    <source>
        <dbReference type="SAM" id="MobiDB-lite"/>
    </source>
</evidence>
<proteinExistence type="predicted"/>